<protein>
    <submittedName>
        <fullName evidence="1">Uncharacterized protein</fullName>
    </submittedName>
</protein>
<dbReference type="EMBL" id="HACA01025914">
    <property type="protein sequence ID" value="CDW43275.1"/>
    <property type="molecule type" value="Transcribed_RNA"/>
</dbReference>
<reference evidence="1" key="1">
    <citation type="submission" date="2014-05" db="EMBL/GenBank/DDBJ databases">
        <authorList>
            <person name="Chronopoulou M."/>
        </authorList>
    </citation>
    <scope>NUCLEOTIDE SEQUENCE</scope>
    <source>
        <tissue evidence="1">Whole organism</tissue>
    </source>
</reference>
<dbReference type="AlphaFoldDB" id="A0A0K2UYW6"/>
<name>A0A0K2UYW6_LEPSM</name>
<feature type="non-terminal residue" evidence="1">
    <location>
        <position position="1"/>
    </location>
</feature>
<proteinExistence type="predicted"/>
<sequence>CILKNYNPVKEIKQEPQWNILIFSWTPSICIFKCPNREKELEQSLHWNCFIFS</sequence>
<accession>A0A0K2UYW6</accession>
<organism evidence="1">
    <name type="scientific">Lepeophtheirus salmonis</name>
    <name type="common">Salmon louse</name>
    <name type="synonym">Caligus salmonis</name>
    <dbReference type="NCBI Taxonomy" id="72036"/>
    <lineage>
        <taxon>Eukaryota</taxon>
        <taxon>Metazoa</taxon>
        <taxon>Ecdysozoa</taxon>
        <taxon>Arthropoda</taxon>
        <taxon>Crustacea</taxon>
        <taxon>Multicrustacea</taxon>
        <taxon>Hexanauplia</taxon>
        <taxon>Copepoda</taxon>
        <taxon>Siphonostomatoida</taxon>
        <taxon>Caligidae</taxon>
        <taxon>Lepeophtheirus</taxon>
    </lineage>
</organism>
<evidence type="ECO:0000313" key="1">
    <source>
        <dbReference type="EMBL" id="CDW43275.1"/>
    </source>
</evidence>